<evidence type="ECO:0000313" key="2">
    <source>
        <dbReference type="EMBL" id="NYD43134.1"/>
    </source>
</evidence>
<dbReference type="AlphaFoldDB" id="A0A7Y9JDC6"/>
<dbReference type="RefSeq" id="WP_179664687.1">
    <property type="nucleotide sequence ID" value="NZ_JACCBG010000001.1"/>
</dbReference>
<keyword evidence="1" id="KW-0732">Signal</keyword>
<feature type="signal peptide" evidence="1">
    <location>
        <begin position="1"/>
        <end position="24"/>
    </location>
</feature>
<organism evidence="2 3">
    <name type="scientific">Nocardioides panaciterrulae</name>
    <dbReference type="NCBI Taxonomy" id="661492"/>
    <lineage>
        <taxon>Bacteria</taxon>
        <taxon>Bacillati</taxon>
        <taxon>Actinomycetota</taxon>
        <taxon>Actinomycetes</taxon>
        <taxon>Propionibacteriales</taxon>
        <taxon>Nocardioidaceae</taxon>
        <taxon>Nocardioides</taxon>
    </lineage>
</organism>
<evidence type="ECO:0000256" key="1">
    <source>
        <dbReference type="SAM" id="SignalP"/>
    </source>
</evidence>
<name>A0A7Y9JDC6_9ACTN</name>
<dbReference type="Proteomes" id="UP000535511">
    <property type="component" value="Unassembled WGS sequence"/>
</dbReference>
<gene>
    <name evidence="2" type="ORF">BJZ21_003217</name>
</gene>
<protein>
    <submittedName>
        <fullName evidence="2">Uncharacterized protein</fullName>
    </submittedName>
</protein>
<reference evidence="2 3" key="1">
    <citation type="submission" date="2020-07" db="EMBL/GenBank/DDBJ databases">
        <title>Sequencing the genomes of 1000 actinobacteria strains.</title>
        <authorList>
            <person name="Klenk H.-P."/>
        </authorList>
    </citation>
    <scope>NUCLEOTIDE SEQUENCE [LARGE SCALE GENOMIC DNA]</scope>
    <source>
        <strain evidence="2 3">DSM 21350</strain>
    </source>
</reference>
<sequence length="104" mass="11254">MKHTLGLIAAATVLAVGGGTAAWASGDDPPPGDTITDVSGDWRHGWTIEHYDGTVTYPPTIAEARAGCAALHHRVGRVRCRTRTRIWYRDLAATKLALDFARSR</sequence>
<proteinExistence type="predicted"/>
<accession>A0A7Y9JDC6</accession>
<feature type="chain" id="PRO_5031107435" evidence="1">
    <location>
        <begin position="25"/>
        <end position="104"/>
    </location>
</feature>
<dbReference type="EMBL" id="JACCBG010000001">
    <property type="protein sequence ID" value="NYD43134.1"/>
    <property type="molecule type" value="Genomic_DNA"/>
</dbReference>
<comment type="caution">
    <text evidence="2">The sequence shown here is derived from an EMBL/GenBank/DDBJ whole genome shotgun (WGS) entry which is preliminary data.</text>
</comment>
<evidence type="ECO:0000313" key="3">
    <source>
        <dbReference type="Proteomes" id="UP000535511"/>
    </source>
</evidence>
<keyword evidence="3" id="KW-1185">Reference proteome</keyword>